<evidence type="ECO:0000313" key="2">
    <source>
        <dbReference type="Proteomes" id="UP001153269"/>
    </source>
</evidence>
<evidence type="ECO:0000313" key="1">
    <source>
        <dbReference type="EMBL" id="CAB1434634.1"/>
    </source>
</evidence>
<dbReference type="EMBL" id="CADEAL010001680">
    <property type="protein sequence ID" value="CAB1434634.1"/>
    <property type="molecule type" value="Genomic_DNA"/>
</dbReference>
<name>A0A9N7YPG0_PLEPL</name>
<keyword evidence="2" id="KW-1185">Reference proteome</keyword>
<accession>A0A9N7YPG0</accession>
<comment type="caution">
    <text evidence="1">The sequence shown here is derived from an EMBL/GenBank/DDBJ whole genome shotgun (WGS) entry which is preliminary data.</text>
</comment>
<dbReference type="AlphaFoldDB" id="A0A9N7YPG0"/>
<gene>
    <name evidence="1" type="ORF">PLEPLA_LOCUS22683</name>
</gene>
<reference evidence="1" key="1">
    <citation type="submission" date="2020-03" db="EMBL/GenBank/DDBJ databases">
        <authorList>
            <person name="Weist P."/>
        </authorList>
    </citation>
    <scope>NUCLEOTIDE SEQUENCE</scope>
</reference>
<proteinExistence type="predicted"/>
<sequence length="146" mass="15946">MAELRVQGVQDNDECVEFRVCVVTSPEVLIHAGINHAGRLWPLSPLPPGVSVEASSITKAALRGDCPLPLDPSELTPSAHYSPARPDATYGSVHAGINTRCLKQQRRSRVDVSIVGRKDGELVFCSHNLQIEVFHRDASFVPVNLR</sequence>
<organism evidence="1 2">
    <name type="scientific">Pleuronectes platessa</name>
    <name type="common">European plaice</name>
    <dbReference type="NCBI Taxonomy" id="8262"/>
    <lineage>
        <taxon>Eukaryota</taxon>
        <taxon>Metazoa</taxon>
        <taxon>Chordata</taxon>
        <taxon>Craniata</taxon>
        <taxon>Vertebrata</taxon>
        <taxon>Euteleostomi</taxon>
        <taxon>Actinopterygii</taxon>
        <taxon>Neopterygii</taxon>
        <taxon>Teleostei</taxon>
        <taxon>Neoteleostei</taxon>
        <taxon>Acanthomorphata</taxon>
        <taxon>Carangaria</taxon>
        <taxon>Pleuronectiformes</taxon>
        <taxon>Pleuronectoidei</taxon>
        <taxon>Pleuronectidae</taxon>
        <taxon>Pleuronectes</taxon>
    </lineage>
</organism>
<dbReference type="Proteomes" id="UP001153269">
    <property type="component" value="Unassembled WGS sequence"/>
</dbReference>
<protein>
    <submittedName>
        <fullName evidence="1">Uncharacterized protein</fullName>
    </submittedName>
</protein>